<keyword evidence="7" id="KW-0472">Membrane</keyword>
<evidence type="ECO:0000256" key="6">
    <source>
        <dbReference type="SAM" id="MobiDB-lite"/>
    </source>
</evidence>
<keyword evidence="3" id="KW-0378">Hydrolase</keyword>
<evidence type="ECO:0000313" key="9">
    <source>
        <dbReference type="EMBL" id="KUO14547.1"/>
    </source>
</evidence>
<keyword evidence="10" id="KW-1185">Reference proteome</keyword>
<keyword evidence="2 9" id="KW-0645">Protease</keyword>
<dbReference type="PRINTS" id="PR00723">
    <property type="entry name" value="SUBTILISIN"/>
</dbReference>
<evidence type="ECO:0000256" key="4">
    <source>
        <dbReference type="ARBA" id="ARBA00022825"/>
    </source>
</evidence>
<comment type="caution">
    <text evidence="5">Lacks conserved residue(s) required for the propagation of feature annotation.</text>
</comment>
<accession>A0A101UPQ3</accession>
<evidence type="ECO:0000259" key="8">
    <source>
        <dbReference type="Pfam" id="PF00082"/>
    </source>
</evidence>
<dbReference type="PROSITE" id="PS51892">
    <property type="entry name" value="SUBTILASE"/>
    <property type="match status" value="1"/>
</dbReference>
<dbReference type="SUPFAM" id="SSF52743">
    <property type="entry name" value="Subtilisin-like"/>
    <property type="match status" value="1"/>
</dbReference>
<dbReference type="OrthoDB" id="9798386at2"/>
<dbReference type="AlphaFoldDB" id="A0A101UPQ3"/>
<dbReference type="PANTHER" id="PTHR43806:SF11">
    <property type="entry name" value="CEREVISIN-RELATED"/>
    <property type="match status" value="1"/>
</dbReference>
<dbReference type="STRING" id="909626.AQJ91_46270"/>
<dbReference type="InterPro" id="IPR036852">
    <property type="entry name" value="Peptidase_S8/S53_dom_sf"/>
</dbReference>
<evidence type="ECO:0000256" key="3">
    <source>
        <dbReference type="ARBA" id="ARBA00022801"/>
    </source>
</evidence>
<dbReference type="InterPro" id="IPR000209">
    <property type="entry name" value="Peptidase_S8/S53_dom"/>
</dbReference>
<dbReference type="Gene3D" id="3.40.50.200">
    <property type="entry name" value="Peptidase S8/S53 domain"/>
    <property type="match status" value="1"/>
</dbReference>
<sequence length="358" mass="36325">MRGSQWALTALKAEQAWKTSKGAGVTVAVIGSGVDASHPDLTGRVVKGADLGDGSTVDGTHDQGPQDRQGGTHAAGIIAATGRNYQGDGVHGLAPDARVLPLRVYRNDSPAPTATAKAVRYAADHGARVIDVTVGFTKPSDALRSAVEYALGRGAVIVTGAGDNGRTGDEVTYPAAYPGVVAVAATDKKGAIWPNSHHGEHVTLTAPGVDILATAPGGDYWTGSGTQYAASWVAATAALLRAEHPRWTGDQVVRKLTGAASGKSSSGQDPRHGFGAVAPAAALADRTAPSPTPSASAVPAADPTADARDSIADRPENPAAYVTLLAVGAGLIVLAAIAWFLIRRSASPFNPFDPSGDD</sequence>
<protein>
    <submittedName>
        <fullName evidence="9">Serine protease</fullName>
    </submittedName>
</protein>
<dbReference type="InterPro" id="IPR050131">
    <property type="entry name" value="Peptidase_S8_subtilisin-like"/>
</dbReference>
<feature type="domain" description="Peptidase S8/S53" evidence="8">
    <location>
        <begin position="22"/>
        <end position="275"/>
    </location>
</feature>
<evidence type="ECO:0000256" key="5">
    <source>
        <dbReference type="PROSITE-ProRule" id="PRU01240"/>
    </source>
</evidence>
<comment type="similarity">
    <text evidence="1 5">Belongs to the peptidase S8 family.</text>
</comment>
<evidence type="ECO:0000256" key="7">
    <source>
        <dbReference type="SAM" id="Phobius"/>
    </source>
</evidence>
<dbReference type="InterPro" id="IPR015500">
    <property type="entry name" value="Peptidase_S8_subtilisin-rel"/>
</dbReference>
<evidence type="ECO:0000313" key="10">
    <source>
        <dbReference type="Proteomes" id="UP000053260"/>
    </source>
</evidence>
<keyword evidence="4" id="KW-0720">Serine protease</keyword>
<reference evidence="9 10" key="1">
    <citation type="submission" date="2015-10" db="EMBL/GenBank/DDBJ databases">
        <title>Draft genome sequence of Streptomyces sp. RV15, isolated from a marine sponge.</title>
        <authorList>
            <person name="Ruckert C."/>
            <person name="Abdelmohsen U.R."/>
            <person name="Winkler A."/>
            <person name="Hentschel U."/>
            <person name="Kalinowski J."/>
            <person name="Kampfer P."/>
            <person name="Glaeser S."/>
        </authorList>
    </citation>
    <scope>NUCLEOTIDE SEQUENCE [LARGE SCALE GENOMIC DNA]</scope>
    <source>
        <strain evidence="9 10">RV15</strain>
    </source>
</reference>
<feature type="region of interest" description="Disordered" evidence="6">
    <location>
        <begin position="50"/>
        <end position="72"/>
    </location>
</feature>
<keyword evidence="7" id="KW-0812">Transmembrane</keyword>
<comment type="caution">
    <text evidence="9">The sequence shown here is derived from an EMBL/GenBank/DDBJ whole genome shotgun (WGS) entry which is preliminary data.</text>
</comment>
<feature type="region of interest" description="Disordered" evidence="6">
    <location>
        <begin position="283"/>
        <end position="311"/>
    </location>
</feature>
<dbReference type="EMBL" id="LMXB01000142">
    <property type="protein sequence ID" value="KUO14547.1"/>
    <property type="molecule type" value="Genomic_DNA"/>
</dbReference>
<name>A0A101UPQ3_9ACTN</name>
<dbReference type="Pfam" id="PF00082">
    <property type="entry name" value="Peptidase_S8"/>
    <property type="match status" value="1"/>
</dbReference>
<gene>
    <name evidence="9" type="ORF">AQJ91_46270</name>
</gene>
<feature type="transmembrane region" description="Helical" evidence="7">
    <location>
        <begin position="319"/>
        <end position="342"/>
    </location>
</feature>
<evidence type="ECO:0000256" key="2">
    <source>
        <dbReference type="ARBA" id="ARBA00022670"/>
    </source>
</evidence>
<dbReference type="GO" id="GO:0004252">
    <property type="term" value="F:serine-type endopeptidase activity"/>
    <property type="evidence" value="ECO:0007669"/>
    <property type="project" value="InterPro"/>
</dbReference>
<proteinExistence type="inferred from homology"/>
<keyword evidence="7" id="KW-1133">Transmembrane helix</keyword>
<dbReference type="GO" id="GO:0006508">
    <property type="term" value="P:proteolysis"/>
    <property type="evidence" value="ECO:0007669"/>
    <property type="project" value="UniProtKB-KW"/>
</dbReference>
<dbReference type="Proteomes" id="UP000053260">
    <property type="component" value="Unassembled WGS sequence"/>
</dbReference>
<evidence type="ECO:0000256" key="1">
    <source>
        <dbReference type="ARBA" id="ARBA00011073"/>
    </source>
</evidence>
<feature type="compositionally biased region" description="Low complexity" evidence="6">
    <location>
        <begin position="283"/>
        <end position="304"/>
    </location>
</feature>
<organism evidence="9 10">
    <name type="scientific">Streptomyces dysideae</name>
    <dbReference type="NCBI Taxonomy" id="909626"/>
    <lineage>
        <taxon>Bacteria</taxon>
        <taxon>Bacillati</taxon>
        <taxon>Actinomycetota</taxon>
        <taxon>Actinomycetes</taxon>
        <taxon>Kitasatosporales</taxon>
        <taxon>Streptomycetaceae</taxon>
        <taxon>Streptomyces</taxon>
    </lineage>
</organism>
<dbReference type="PANTHER" id="PTHR43806">
    <property type="entry name" value="PEPTIDASE S8"/>
    <property type="match status" value="1"/>
</dbReference>